<dbReference type="EMBL" id="ML977600">
    <property type="protein sequence ID" value="KAF1998918.1"/>
    <property type="molecule type" value="Genomic_DNA"/>
</dbReference>
<keyword evidence="4" id="KW-0808">Transferase</keyword>
<sequence length="329" mass="36564">KRANFISRWGSYHGVCPTTLALGGHWTRRKWFEACFATCFQHVEPCYAYRNCEAEEATGEYVKRLVKGFEDKIDELGASTACAIVVEPIVGAALGCAPYEPGYLVTLWELCDKYGILRIFDEIMCGIVLTGTMYAWQHEHVVLNIQAIGKGLATGIQSISAVLVGPKVVTAFEKDNEKLSHGHTFQAHLLGCAAGLEVLRIIREKDLVKASGRMGDISKKELNQRVGRHRSVGDIRERGLFEGEIFLTCDQVEFVQDKKKKKTFPSGGRDPYTITSRLMDNGGMSKHHRIYVYPCTGRADGKDGDGIIIAPALAVTEEDIILLLRELRL</sequence>
<dbReference type="InterPro" id="IPR015422">
    <property type="entry name" value="PyrdxlP-dep_Trfase_small"/>
</dbReference>
<evidence type="ECO:0000256" key="3">
    <source>
        <dbReference type="RuleBase" id="RU003560"/>
    </source>
</evidence>
<dbReference type="InterPro" id="IPR015424">
    <property type="entry name" value="PyrdxlP-dep_Trfase"/>
</dbReference>
<comment type="similarity">
    <text evidence="1 3">Belongs to the class-III pyridoxal-phosphate-dependent aminotransferase family.</text>
</comment>
<keyword evidence="5" id="KW-1185">Reference proteome</keyword>
<evidence type="ECO:0000313" key="4">
    <source>
        <dbReference type="EMBL" id="KAF1998918.1"/>
    </source>
</evidence>
<reference evidence="4" key="1">
    <citation type="journal article" date="2020" name="Stud. Mycol.">
        <title>101 Dothideomycetes genomes: a test case for predicting lifestyles and emergence of pathogens.</title>
        <authorList>
            <person name="Haridas S."/>
            <person name="Albert R."/>
            <person name="Binder M."/>
            <person name="Bloem J."/>
            <person name="Labutti K."/>
            <person name="Salamov A."/>
            <person name="Andreopoulos B."/>
            <person name="Baker S."/>
            <person name="Barry K."/>
            <person name="Bills G."/>
            <person name="Bluhm B."/>
            <person name="Cannon C."/>
            <person name="Castanera R."/>
            <person name="Culley D."/>
            <person name="Daum C."/>
            <person name="Ezra D."/>
            <person name="Gonzalez J."/>
            <person name="Henrissat B."/>
            <person name="Kuo A."/>
            <person name="Liang C."/>
            <person name="Lipzen A."/>
            <person name="Lutzoni F."/>
            <person name="Magnuson J."/>
            <person name="Mondo S."/>
            <person name="Nolan M."/>
            <person name="Ohm R."/>
            <person name="Pangilinan J."/>
            <person name="Park H.-J."/>
            <person name="Ramirez L."/>
            <person name="Alfaro M."/>
            <person name="Sun H."/>
            <person name="Tritt A."/>
            <person name="Yoshinaga Y."/>
            <person name="Zwiers L.-H."/>
            <person name="Turgeon B."/>
            <person name="Goodwin S."/>
            <person name="Spatafora J."/>
            <person name="Crous P."/>
            <person name="Grigoriev I."/>
        </authorList>
    </citation>
    <scope>NUCLEOTIDE SEQUENCE</scope>
    <source>
        <strain evidence="4">CBS 123094</strain>
    </source>
</reference>
<dbReference type="GO" id="GO:0005829">
    <property type="term" value="C:cytosol"/>
    <property type="evidence" value="ECO:0007669"/>
    <property type="project" value="TreeGrafter"/>
</dbReference>
<dbReference type="Pfam" id="PF00202">
    <property type="entry name" value="Aminotran_3"/>
    <property type="match status" value="1"/>
</dbReference>
<dbReference type="AlphaFoldDB" id="A0A6A5WCQ7"/>
<organism evidence="4 5">
    <name type="scientific">Amniculicola lignicola CBS 123094</name>
    <dbReference type="NCBI Taxonomy" id="1392246"/>
    <lineage>
        <taxon>Eukaryota</taxon>
        <taxon>Fungi</taxon>
        <taxon>Dikarya</taxon>
        <taxon>Ascomycota</taxon>
        <taxon>Pezizomycotina</taxon>
        <taxon>Dothideomycetes</taxon>
        <taxon>Pleosporomycetidae</taxon>
        <taxon>Pleosporales</taxon>
        <taxon>Amniculicolaceae</taxon>
        <taxon>Amniculicola</taxon>
    </lineage>
</organism>
<accession>A0A6A5WCQ7</accession>
<gene>
    <name evidence="4" type="ORF">P154DRAFT_438297</name>
</gene>
<feature type="non-terminal residue" evidence="4">
    <location>
        <position position="1"/>
    </location>
</feature>
<dbReference type="GO" id="GO:0008483">
    <property type="term" value="F:transaminase activity"/>
    <property type="evidence" value="ECO:0007669"/>
    <property type="project" value="InterPro"/>
</dbReference>
<dbReference type="GO" id="GO:0030170">
    <property type="term" value="F:pyridoxal phosphate binding"/>
    <property type="evidence" value="ECO:0007669"/>
    <property type="project" value="InterPro"/>
</dbReference>
<protein>
    <submittedName>
        <fullName evidence="4">PLP-dependent transferase</fullName>
    </submittedName>
</protein>
<keyword evidence="2 3" id="KW-0663">Pyridoxal phosphate</keyword>
<evidence type="ECO:0000313" key="5">
    <source>
        <dbReference type="Proteomes" id="UP000799779"/>
    </source>
</evidence>
<dbReference type="SUPFAM" id="SSF53383">
    <property type="entry name" value="PLP-dependent transferases"/>
    <property type="match status" value="1"/>
</dbReference>
<dbReference type="Gene3D" id="3.40.640.10">
    <property type="entry name" value="Type I PLP-dependent aspartate aminotransferase-like (Major domain)"/>
    <property type="match status" value="1"/>
</dbReference>
<dbReference type="OrthoDB" id="5419315at2759"/>
<evidence type="ECO:0000256" key="2">
    <source>
        <dbReference type="ARBA" id="ARBA00022898"/>
    </source>
</evidence>
<dbReference type="InterPro" id="IPR005814">
    <property type="entry name" value="Aminotrans_3"/>
</dbReference>
<dbReference type="Proteomes" id="UP000799779">
    <property type="component" value="Unassembled WGS sequence"/>
</dbReference>
<proteinExistence type="inferred from homology"/>
<dbReference type="InterPro" id="IPR015421">
    <property type="entry name" value="PyrdxlP-dep_Trfase_major"/>
</dbReference>
<dbReference type="PANTHER" id="PTHR43094:SF1">
    <property type="entry name" value="AMINOTRANSFERASE CLASS-III"/>
    <property type="match status" value="1"/>
</dbReference>
<dbReference type="Gene3D" id="3.90.1150.10">
    <property type="entry name" value="Aspartate Aminotransferase, domain 1"/>
    <property type="match status" value="1"/>
</dbReference>
<name>A0A6A5WCQ7_9PLEO</name>
<dbReference type="PANTHER" id="PTHR43094">
    <property type="entry name" value="AMINOTRANSFERASE"/>
    <property type="match status" value="1"/>
</dbReference>
<evidence type="ECO:0000256" key="1">
    <source>
        <dbReference type="ARBA" id="ARBA00008954"/>
    </source>
</evidence>